<dbReference type="Gene3D" id="3.40.50.150">
    <property type="entry name" value="Vaccinia Virus protein VP39"/>
    <property type="match status" value="1"/>
</dbReference>
<dbReference type="Proteomes" id="UP000184383">
    <property type="component" value="Unassembled WGS sequence"/>
</dbReference>
<organism evidence="1 2">
    <name type="scientific">Aspergillus wentii DTO 134E9</name>
    <dbReference type="NCBI Taxonomy" id="1073089"/>
    <lineage>
        <taxon>Eukaryota</taxon>
        <taxon>Fungi</taxon>
        <taxon>Dikarya</taxon>
        <taxon>Ascomycota</taxon>
        <taxon>Pezizomycotina</taxon>
        <taxon>Eurotiomycetes</taxon>
        <taxon>Eurotiomycetidae</taxon>
        <taxon>Eurotiales</taxon>
        <taxon>Aspergillaceae</taxon>
        <taxon>Aspergillus</taxon>
        <taxon>Aspergillus subgen. Cremei</taxon>
    </lineage>
</organism>
<dbReference type="GeneID" id="63754848"/>
<evidence type="ECO:0000313" key="2">
    <source>
        <dbReference type="Proteomes" id="UP000184383"/>
    </source>
</evidence>
<dbReference type="PANTHER" id="PTHR43591">
    <property type="entry name" value="METHYLTRANSFERASE"/>
    <property type="match status" value="1"/>
</dbReference>
<evidence type="ECO:0008006" key="3">
    <source>
        <dbReference type="Google" id="ProtNLM"/>
    </source>
</evidence>
<dbReference type="PANTHER" id="PTHR43591:SF50">
    <property type="entry name" value="METHYLTRANSFERASE DOMAIN-CONTAINING PROTEIN-RELATED"/>
    <property type="match status" value="1"/>
</dbReference>
<dbReference type="OrthoDB" id="417697at2759"/>
<dbReference type="RefSeq" id="XP_040684967.1">
    <property type="nucleotide sequence ID" value="XM_040839000.1"/>
</dbReference>
<dbReference type="InterPro" id="IPR029063">
    <property type="entry name" value="SAM-dependent_MTases_sf"/>
</dbReference>
<name>A0A1L9R8P4_ASPWE</name>
<dbReference type="SUPFAM" id="SSF53335">
    <property type="entry name" value="S-adenosyl-L-methionine-dependent methyltransferases"/>
    <property type="match status" value="1"/>
</dbReference>
<dbReference type="CDD" id="cd02440">
    <property type="entry name" value="AdoMet_MTases"/>
    <property type="match status" value="1"/>
</dbReference>
<dbReference type="EMBL" id="KV878216">
    <property type="protein sequence ID" value="OJJ31290.1"/>
    <property type="molecule type" value="Genomic_DNA"/>
</dbReference>
<dbReference type="AlphaFoldDB" id="A0A1L9R8P4"/>
<dbReference type="VEuPathDB" id="FungiDB:ASPWEDRAFT_689736"/>
<gene>
    <name evidence="1" type="ORF">ASPWEDRAFT_689736</name>
</gene>
<proteinExistence type="predicted"/>
<dbReference type="STRING" id="1073089.A0A1L9R8P4"/>
<dbReference type="Pfam" id="PF13489">
    <property type="entry name" value="Methyltransf_23"/>
    <property type="match status" value="1"/>
</dbReference>
<reference evidence="2" key="1">
    <citation type="journal article" date="2017" name="Genome Biol.">
        <title>Comparative genomics reveals high biological diversity and specific adaptations in the industrially and medically important fungal genus Aspergillus.</title>
        <authorList>
            <person name="de Vries R.P."/>
            <person name="Riley R."/>
            <person name="Wiebenga A."/>
            <person name="Aguilar-Osorio G."/>
            <person name="Amillis S."/>
            <person name="Uchima C.A."/>
            <person name="Anderluh G."/>
            <person name="Asadollahi M."/>
            <person name="Askin M."/>
            <person name="Barry K."/>
            <person name="Battaglia E."/>
            <person name="Bayram O."/>
            <person name="Benocci T."/>
            <person name="Braus-Stromeyer S.A."/>
            <person name="Caldana C."/>
            <person name="Canovas D."/>
            <person name="Cerqueira G.C."/>
            <person name="Chen F."/>
            <person name="Chen W."/>
            <person name="Choi C."/>
            <person name="Clum A."/>
            <person name="Dos Santos R.A."/>
            <person name="Damasio A.R."/>
            <person name="Diallinas G."/>
            <person name="Emri T."/>
            <person name="Fekete E."/>
            <person name="Flipphi M."/>
            <person name="Freyberg S."/>
            <person name="Gallo A."/>
            <person name="Gournas C."/>
            <person name="Habgood R."/>
            <person name="Hainaut M."/>
            <person name="Harispe M.L."/>
            <person name="Henrissat B."/>
            <person name="Hilden K.S."/>
            <person name="Hope R."/>
            <person name="Hossain A."/>
            <person name="Karabika E."/>
            <person name="Karaffa L."/>
            <person name="Karanyi Z."/>
            <person name="Krasevec N."/>
            <person name="Kuo A."/>
            <person name="Kusch H."/>
            <person name="LaButti K."/>
            <person name="Lagendijk E.L."/>
            <person name="Lapidus A."/>
            <person name="Levasseur A."/>
            <person name="Lindquist E."/>
            <person name="Lipzen A."/>
            <person name="Logrieco A.F."/>
            <person name="MacCabe A."/>
            <person name="Maekelae M.R."/>
            <person name="Malavazi I."/>
            <person name="Melin P."/>
            <person name="Meyer V."/>
            <person name="Mielnichuk N."/>
            <person name="Miskei M."/>
            <person name="Molnar A.P."/>
            <person name="Mule G."/>
            <person name="Ngan C.Y."/>
            <person name="Orejas M."/>
            <person name="Orosz E."/>
            <person name="Ouedraogo J.P."/>
            <person name="Overkamp K.M."/>
            <person name="Park H.-S."/>
            <person name="Perrone G."/>
            <person name="Piumi F."/>
            <person name="Punt P.J."/>
            <person name="Ram A.F."/>
            <person name="Ramon A."/>
            <person name="Rauscher S."/>
            <person name="Record E."/>
            <person name="Riano-Pachon D.M."/>
            <person name="Robert V."/>
            <person name="Roehrig J."/>
            <person name="Ruller R."/>
            <person name="Salamov A."/>
            <person name="Salih N.S."/>
            <person name="Samson R.A."/>
            <person name="Sandor E."/>
            <person name="Sanguinetti M."/>
            <person name="Schuetze T."/>
            <person name="Sepcic K."/>
            <person name="Shelest E."/>
            <person name="Sherlock G."/>
            <person name="Sophianopoulou V."/>
            <person name="Squina F.M."/>
            <person name="Sun H."/>
            <person name="Susca A."/>
            <person name="Todd R.B."/>
            <person name="Tsang A."/>
            <person name="Unkles S.E."/>
            <person name="van de Wiele N."/>
            <person name="van Rossen-Uffink D."/>
            <person name="Oliveira J.V."/>
            <person name="Vesth T.C."/>
            <person name="Visser J."/>
            <person name="Yu J.-H."/>
            <person name="Zhou M."/>
            <person name="Andersen M.R."/>
            <person name="Archer D.B."/>
            <person name="Baker S.E."/>
            <person name="Benoit I."/>
            <person name="Brakhage A.A."/>
            <person name="Braus G.H."/>
            <person name="Fischer R."/>
            <person name="Frisvad J.C."/>
            <person name="Goldman G.H."/>
            <person name="Houbraken J."/>
            <person name="Oakley B."/>
            <person name="Pocsi I."/>
            <person name="Scazzocchio C."/>
            <person name="Seiboth B."/>
            <person name="vanKuyk P.A."/>
            <person name="Wortman J."/>
            <person name="Dyer P.S."/>
            <person name="Grigoriev I.V."/>
        </authorList>
    </citation>
    <scope>NUCLEOTIDE SEQUENCE [LARGE SCALE GENOMIC DNA]</scope>
    <source>
        <strain evidence="2">DTO 134E9</strain>
    </source>
</reference>
<accession>A0A1L9R8P4</accession>
<protein>
    <recommendedName>
        <fullName evidence="3">Methyltransferase domain-containing protein</fullName>
    </recommendedName>
</protein>
<keyword evidence="2" id="KW-1185">Reference proteome</keyword>
<sequence length="286" mass="32148">MTPQSEEIYILRRDGTESKRLDKQHEFIQQYTKPLFEELIPPGEIFAIADIGTGTGIWLHDVAKMLRQQYPTAQPRRYHGFDISADQFPITADDEFKFTVHNVLTPFPAEEHGRYDLVHVRFLLLALAKDQYQTALSNLTSLLKPGGYLQWEEFDNRGWTATPHTGPPVLFEICRIMIAGIAPTGISLSATETVLEEVTKAKFDDTTITYHSPIGEPQLQGMALDWLRAAASVMVSRSLLRTGEESSDADAVRRAETLLDGCEVECPEWALEVCRVGRISGRKALL</sequence>
<evidence type="ECO:0000313" key="1">
    <source>
        <dbReference type="EMBL" id="OJJ31290.1"/>
    </source>
</evidence>